<feature type="domain" description="SDR-like Ig" evidence="12">
    <location>
        <begin position="47"/>
        <end position="136"/>
    </location>
</feature>
<evidence type="ECO:0000256" key="1">
    <source>
        <dbReference type="ARBA" id="ARBA00004168"/>
    </source>
</evidence>
<dbReference type="PANTHER" id="PTHR36108:SF13">
    <property type="entry name" value="COLOSSIN-B-RELATED"/>
    <property type="match status" value="1"/>
</dbReference>
<evidence type="ECO:0000256" key="4">
    <source>
        <dbReference type="ARBA" id="ARBA00022525"/>
    </source>
</evidence>
<feature type="chain" id="PRO_5032578464" evidence="9">
    <location>
        <begin position="29"/>
        <end position="1202"/>
    </location>
</feature>
<feature type="domain" description="SpaA-like prealbumin fold" evidence="11">
    <location>
        <begin position="431"/>
        <end position="515"/>
    </location>
</feature>
<dbReference type="AlphaFoldDB" id="A0A841YTB9"/>
<feature type="domain" description="Collagen binding" evidence="10">
    <location>
        <begin position="178"/>
        <end position="307"/>
    </location>
</feature>
<feature type="compositionally biased region" description="Low complexity" evidence="7">
    <location>
        <begin position="1098"/>
        <end position="1110"/>
    </location>
</feature>
<dbReference type="InterPro" id="IPR008456">
    <property type="entry name" value="Collagen-bd_dom"/>
</dbReference>
<sequence length="1202" mass="130349">MKKMKKLLTMLMITVITLTVIPFNFSSASTNHGSNLITSVSLDKTTVNFSEKFQVNYTWAIPDGTVKAGDTMIVKMPAELKLEAGLDFDLKDAQGNIVGRAQVNPTTNEITVTFTDYAESRTNVHGDMRVWVQLDRFTNIPGETTTINFPTKNGEVRLGITVPDNGTVGPPTTEVPANVLGKWGQVDANDPTLINWNVLINYDKLTIPNAVYTDTIAAGHTFVRDSLVVYKGDTDGQGNPRPANKLSDTETANMLKSHSAEGFQLELGSINQTVSVTYQTKMTNPTPGQVYRNEAKLTGTDVSENKESEVKYFGGDGSGTGETPDPTGSLELIKRDASNHANRLEGAEFRLTSNNGEAARTITTDAAGRVEVGNLPLGTYTLVETKAPTGFELDATPRTFEITADNHTTIQTITIDNTPTPDQPPTPDPTGSLELIKRDASNHANRLEGAEFRLTSNNGEAARTITTDATGHVEVGNLPLGNYTLVETKAPAGFELDATPHTFEITATNHTSVQVVTVDNKPLIVEQPDPTGSVQLRKVDAAATNKTLAGATYHLLNAAGTPIKTVTTEANGTLTINDLALGKYSLVEMTAPSGYILDKTPIAFEITAANAGQMITLTHKNTKIDVPEIHKNVAAHQAFDWNIMAQLEGAPATASQSLELTNRDDSFVWNVDTKFGNNTATWTKAVLTDQINDLLEIENIQITDAQGNDVTGNGTLTEENNLITFTINKKNNSYAFLSGQTYTMNIQTKIKEGVTDEQLAPFIQDGGIPNQAELAFNNSGKIVSEIPKVTPPPVNPEISKDIEGKEHLELANRNDAFDWNIHTAFGNQTASWNQAIITDQINNLLAIENIQITDENGNDVTENGTITEENNLITFTMNKQDDSFAYLAGHTYTMTVTTTIKEGVTDEQLAPFIQDGGIPNQADLAFGNEGDNIQSEIPTVTPPPVNPEISKDIEGKEHLDLTNRNDAFNWNVHTAFGNQTASWNQAIITDQINDVLAIENIQITDENGNDVTENGTITEENNLITFTMSKKDDSFAYLAGHTYTMTVATTIKESVTDEQLAPFIQDGGIPNQADLAFGNKGDNIQSEIPTVTPPNPETPVTVTPGNPETPSKVTPVSPIKETQINKETSPKKASKIPSQPEKTAEMKVSRAKSNDNAPTPTNTLPSTGDALEYIWILLGAIILLILGAVVFRQHRKVDFNTK</sequence>
<protein>
    <submittedName>
        <fullName evidence="14">Isopeptide-forming domain-containing fimbrial protein</fullName>
    </submittedName>
</protein>
<dbReference type="NCBIfam" id="TIGR04226">
    <property type="entry name" value="RrgB_K2N_iso_D2"/>
    <property type="match status" value="3"/>
</dbReference>
<dbReference type="Gene3D" id="2.60.40.1280">
    <property type="match status" value="1"/>
</dbReference>
<evidence type="ECO:0000313" key="14">
    <source>
        <dbReference type="EMBL" id="MBC1456991.1"/>
    </source>
</evidence>
<feature type="domain" description="Adhesin isopeptide-forming adherence" evidence="13">
    <location>
        <begin position="799"/>
        <end position="908"/>
    </location>
</feature>
<dbReference type="InterPro" id="IPR008966">
    <property type="entry name" value="Adhesion_dom_sf"/>
</dbReference>
<evidence type="ECO:0000256" key="3">
    <source>
        <dbReference type="ARBA" id="ARBA00022512"/>
    </source>
</evidence>
<feature type="domain" description="SpaA-like prealbumin fold" evidence="11">
    <location>
        <begin position="532"/>
        <end position="618"/>
    </location>
</feature>
<comment type="caution">
    <text evidence="14">The sequence shown here is derived from an EMBL/GenBank/DDBJ whole genome shotgun (WGS) entry which is preliminary data.</text>
</comment>
<feature type="transmembrane region" description="Helical" evidence="8">
    <location>
        <begin position="1173"/>
        <end position="1191"/>
    </location>
</feature>
<dbReference type="InterPro" id="IPR041171">
    <property type="entry name" value="SDR_Ig"/>
</dbReference>
<dbReference type="Proteomes" id="UP000569903">
    <property type="component" value="Unassembled WGS sequence"/>
</dbReference>
<evidence type="ECO:0000259" key="10">
    <source>
        <dbReference type="Pfam" id="PF05737"/>
    </source>
</evidence>
<name>A0A841YTB9_9LIST</name>
<comment type="subcellular location">
    <subcellularLocation>
        <location evidence="1">Secreted</location>
        <location evidence="1">Cell wall</location>
        <topology evidence="1">Peptidoglycan-anchor</topology>
    </subcellularLocation>
</comment>
<feature type="compositionally biased region" description="Polar residues" evidence="7">
    <location>
        <begin position="1154"/>
        <end position="1165"/>
    </location>
</feature>
<proteinExistence type="inferred from homology"/>
<evidence type="ECO:0000256" key="9">
    <source>
        <dbReference type="SAM" id="SignalP"/>
    </source>
</evidence>
<feature type="signal peptide" evidence="9">
    <location>
        <begin position="1"/>
        <end position="28"/>
    </location>
</feature>
<evidence type="ECO:0000256" key="8">
    <source>
        <dbReference type="SAM" id="Phobius"/>
    </source>
</evidence>
<keyword evidence="8" id="KW-0812">Transmembrane</keyword>
<accession>A0A841YTB9</accession>
<keyword evidence="8" id="KW-1133">Transmembrane helix</keyword>
<keyword evidence="3" id="KW-0134">Cell wall</keyword>
<keyword evidence="4" id="KW-0964">Secreted</keyword>
<evidence type="ECO:0000259" key="13">
    <source>
        <dbReference type="Pfam" id="PF17998"/>
    </source>
</evidence>
<dbReference type="Gene3D" id="2.60.40.740">
    <property type="match status" value="4"/>
</dbReference>
<evidence type="ECO:0000256" key="5">
    <source>
        <dbReference type="ARBA" id="ARBA00022729"/>
    </source>
</evidence>
<dbReference type="GO" id="GO:0005518">
    <property type="term" value="F:collagen binding"/>
    <property type="evidence" value="ECO:0007669"/>
    <property type="project" value="InterPro"/>
</dbReference>
<gene>
    <name evidence="14" type="ORF">HB850_04425</name>
</gene>
<comment type="similarity">
    <text evidence="2">Belongs to the serine-aspartate repeat-containing protein (SDr) family.</text>
</comment>
<evidence type="ECO:0000259" key="12">
    <source>
        <dbReference type="Pfam" id="PF17961"/>
    </source>
</evidence>
<keyword evidence="5 9" id="KW-0732">Signal</keyword>
<dbReference type="NCBIfam" id="TIGR01167">
    <property type="entry name" value="LPXTG_anchor"/>
    <property type="match status" value="1"/>
</dbReference>
<dbReference type="InterPro" id="IPR041033">
    <property type="entry name" value="SpaA_PFL_dom_1"/>
</dbReference>
<evidence type="ECO:0000256" key="2">
    <source>
        <dbReference type="ARBA" id="ARBA00007257"/>
    </source>
</evidence>
<keyword evidence="8" id="KW-0472">Membrane</keyword>
<dbReference type="Pfam" id="PF17802">
    <property type="entry name" value="SpaA"/>
    <property type="match status" value="3"/>
</dbReference>
<dbReference type="InterPro" id="IPR026345">
    <property type="entry name" value="Adh_isopep-form_adh_dom"/>
</dbReference>
<evidence type="ECO:0000259" key="11">
    <source>
        <dbReference type="Pfam" id="PF17802"/>
    </source>
</evidence>
<dbReference type="SUPFAM" id="SSF49478">
    <property type="entry name" value="Cna protein B-type domain"/>
    <property type="match status" value="3"/>
</dbReference>
<organism evidence="14 15">
    <name type="scientific">Listeria newyorkensis</name>
    <dbReference type="NCBI Taxonomy" id="1497681"/>
    <lineage>
        <taxon>Bacteria</taxon>
        <taxon>Bacillati</taxon>
        <taxon>Bacillota</taxon>
        <taxon>Bacilli</taxon>
        <taxon>Bacillales</taxon>
        <taxon>Listeriaceae</taxon>
        <taxon>Listeria</taxon>
    </lineage>
</organism>
<dbReference type="Pfam" id="PF17961">
    <property type="entry name" value="Big_8"/>
    <property type="match status" value="1"/>
</dbReference>
<evidence type="ECO:0000256" key="7">
    <source>
        <dbReference type="SAM" id="MobiDB-lite"/>
    </source>
</evidence>
<dbReference type="EMBL" id="JAARQN010000002">
    <property type="protein sequence ID" value="MBC1456991.1"/>
    <property type="molecule type" value="Genomic_DNA"/>
</dbReference>
<reference evidence="14 15" key="1">
    <citation type="submission" date="2020-03" db="EMBL/GenBank/DDBJ databases">
        <title>Soil Listeria distribution.</title>
        <authorList>
            <person name="Liao J."/>
            <person name="Wiedmann M."/>
        </authorList>
    </citation>
    <scope>NUCLEOTIDE SEQUENCE [LARGE SCALE GENOMIC DNA]</scope>
    <source>
        <strain evidence="14 15">FSL L7-1614</strain>
    </source>
</reference>
<dbReference type="GO" id="GO:0007155">
    <property type="term" value="P:cell adhesion"/>
    <property type="evidence" value="ECO:0007669"/>
    <property type="project" value="InterPro"/>
</dbReference>
<keyword evidence="6" id="KW-0572">Peptidoglycan-anchor</keyword>
<dbReference type="InterPro" id="IPR013783">
    <property type="entry name" value="Ig-like_fold"/>
</dbReference>
<evidence type="ECO:0000256" key="6">
    <source>
        <dbReference type="ARBA" id="ARBA00023088"/>
    </source>
</evidence>
<dbReference type="RefSeq" id="WP_185388352.1">
    <property type="nucleotide sequence ID" value="NZ_JAARQN010000002.1"/>
</dbReference>
<dbReference type="Pfam" id="PF05737">
    <property type="entry name" value="Collagen_bind"/>
    <property type="match status" value="1"/>
</dbReference>
<feature type="domain" description="Adhesin isopeptide-forming adherence" evidence="13">
    <location>
        <begin position="949"/>
        <end position="1059"/>
    </location>
</feature>
<dbReference type="PANTHER" id="PTHR36108">
    <property type="entry name" value="COLOSSIN-B-RELATED"/>
    <property type="match status" value="1"/>
</dbReference>
<evidence type="ECO:0000313" key="15">
    <source>
        <dbReference type="Proteomes" id="UP000569903"/>
    </source>
</evidence>
<dbReference type="Gene3D" id="2.60.40.10">
    <property type="entry name" value="Immunoglobulins"/>
    <property type="match status" value="3"/>
</dbReference>
<feature type="region of interest" description="Disordered" evidence="7">
    <location>
        <begin position="1088"/>
        <end position="1165"/>
    </location>
</feature>
<dbReference type="SUPFAM" id="SSF49401">
    <property type="entry name" value="Bacterial adhesins"/>
    <property type="match status" value="2"/>
</dbReference>
<feature type="domain" description="SpaA-like prealbumin fold" evidence="11">
    <location>
        <begin position="328"/>
        <end position="412"/>
    </location>
</feature>
<dbReference type="Pfam" id="PF17998">
    <property type="entry name" value="AgI_II_C2"/>
    <property type="match status" value="2"/>
</dbReference>
<feature type="region of interest" description="Disordered" evidence="7">
    <location>
        <begin position="298"/>
        <end position="329"/>
    </location>
</feature>
<dbReference type="InterPro" id="IPR026466">
    <property type="entry name" value="Fim_isopep_form_D2_dom"/>
</dbReference>
<dbReference type="InterPro" id="IPR011252">
    <property type="entry name" value="Fibrogen-bd_dom1"/>
</dbReference>